<dbReference type="RefSeq" id="WP_209687090.1">
    <property type="nucleotide sequence ID" value="NZ_JAGGLU010000008.1"/>
</dbReference>
<evidence type="ECO:0000313" key="3">
    <source>
        <dbReference type="Proteomes" id="UP001519292"/>
    </source>
</evidence>
<name>A0ABS4MG67_9LACO</name>
<dbReference type="Proteomes" id="UP001519292">
    <property type="component" value="Unassembled WGS sequence"/>
</dbReference>
<feature type="signal peptide" evidence="1">
    <location>
        <begin position="1"/>
        <end position="27"/>
    </location>
</feature>
<accession>A0ABS4MG67</accession>
<sequence>MKKGKFLVFSALLLALVGMGKTSKVDASTLSTTPIAKYRYKYKTATVYDTIKPELRSLKTKYDSAKKTITISGLATKGKRVVVKYGNKKVKNVSIKNGTFATNIKFTGYKPFSLYAVDAKGKKVTPTAQLSSYKYAAKQPVVLKAERTTKGITATLSTKPNGSVSIYYLGKKISSKKTTSDKTKIFISSRELKSKKNYFTVKQFQRNKKAGQAAKIKINKLGIVTVVNY</sequence>
<organism evidence="2 3">
    <name type="scientific">Lactobacillus colini</name>
    <dbReference type="NCBI Taxonomy" id="1819254"/>
    <lineage>
        <taxon>Bacteria</taxon>
        <taxon>Bacillati</taxon>
        <taxon>Bacillota</taxon>
        <taxon>Bacilli</taxon>
        <taxon>Lactobacillales</taxon>
        <taxon>Lactobacillaceae</taxon>
        <taxon>Lactobacillus</taxon>
    </lineage>
</organism>
<feature type="chain" id="PRO_5046071464" evidence="1">
    <location>
        <begin position="28"/>
        <end position="229"/>
    </location>
</feature>
<dbReference type="EMBL" id="JAGGLU010000008">
    <property type="protein sequence ID" value="MBP2058352.1"/>
    <property type="molecule type" value="Genomic_DNA"/>
</dbReference>
<gene>
    <name evidence="2" type="ORF">J2Z60_001531</name>
</gene>
<reference evidence="2 3" key="1">
    <citation type="submission" date="2021-03" db="EMBL/GenBank/DDBJ databases">
        <title>Genomic Encyclopedia of Type Strains, Phase IV (KMG-IV): sequencing the most valuable type-strain genomes for metagenomic binning, comparative biology and taxonomic classification.</title>
        <authorList>
            <person name="Goeker M."/>
        </authorList>
    </citation>
    <scope>NUCLEOTIDE SEQUENCE [LARGE SCALE GENOMIC DNA]</scope>
    <source>
        <strain evidence="2 3">DSM 101872</strain>
    </source>
</reference>
<evidence type="ECO:0000313" key="2">
    <source>
        <dbReference type="EMBL" id="MBP2058352.1"/>
    </source>
</evidence>
<protein>
    <submittedName>
        <fullName evidence="2">Uncharacterized protein</fullName>
    </submittedName>
</protein>
<proteinExistence type="predicted"/>
<evidence type="ECO:0000256" key="1">
    <source>
        <dbReference type="SAM" id="SignalP"/>
    </source>
</evidence>
<keyword evidence="3" id="KW-1185">Reference proteome</keyword>
<keyword evidence="1" id="KW-0732">Signal</keyword>
<comment type="caution">
    <text evidence="2">The sequence shown here is derived from an EMBL/GenBank/DDBJ whole genome shotgun (WGS) entry which is preliminary data.</text>
</comment>